<feature type="compositionally biased region" description="Basic residues" evidence="1">
    <location>
        <begin position="133"/>
        <end position="142"/>
    </location>
</feature>
<dbReference type="AlphaFoldDB" id="A0A8S4RCP6"/>
<name>A0A8S4RCP6_9NEOP</name>
<protein>
    <submittedName>
        <fullName evidence="2">Jg23676 protein</fullName>
    </submittedName>
</protein>
<feature type="region of interest" description="Disordered" evidence="1">
    <location>
        <begin position="117"/>
        <end position="142"/>
    </location>
</feature>
<proteinExistence type="predicted"/>
<reference evidence="2" key="1">
    <citation type="submission" date="2022-03" db="EMBL/GenBank/DDBJ databases">
        <authorList>
            <person name="Lindestad O."/>
        </authorList>
    </citation>
    <scope>NUCLEOTIDE SEQUENCE</scope>
</reference>
<dbReference type="Proteomes" id="UP000838756">
    <property type="component" value="Unassembled WGS sequence"/>
</dbReference>
<feature type="compositionally biased region" description="Polar residues" evidence="1">
    <location>
        <begin position="123"/>
        <end position="132"/>
    </location>
</feature>
<comment type="caution">
    <text evidence="2">The sequence shown here is derived from an EMBL/GenBank/DDBJ whole genome shotgun (WGS) entry which is preliminary data.</text>
</comment>
<evidence type="ECO:0000313" key="3">
    <source>
        <dbReference type="Proteomes" id="UP000838756"/>
    </source>
</evidence>
<dbReference type="EMBL" id="CAKXAJ010025057">
    <property type="protein sequence ID" value="CAH2234374.1"/>
    <property type="molecule type" value="Genomic_DNA"/>
</dbReference>
<organism evidence="2 3">
    <name type="scientific">Pararge aegeria aegeria</name>
    <dbReference type="NCBI Taxonomy" id="348720"/>
    <lineage>
        <taxon>Eukaryota</taxon>
        <taxon>Metazoa</taxon>
        <taxon>Ecdysozoa</taxon>
        <taxon>Arthropoda</taxon>
        <taxon>Hexapoda</taxon>
        <taxon>Insecta</taxon>
        <taxon>Pterygota</taxon>
        <taxon>Neoptera</taxon>
        <taxon>Endopterygota</taxon>
        <taxon>Lepidoptera</taxon>
        <taxon>Glossata</taxon>
        <taxon>Ditrysia</taxon>
        <taxon>Papilionoidea</taxon>
        <taxon>Nymphalidae</taxon>
        <taxon>Satyrinae</taxon>
        <taxon>Satyrini</taxon>
        <taxon>Parargina</taxon>
        <taxon>Pararge</taxon>
    </lineage>
</organism>
<sequence length="142" mass="16037">MCDKPKGNTPIDTLDTSHNIRCLRGHVNDLRPGVIPVYKIACPDTPSSQKTPDTESCYEGNTNAERAFHNVFLFYGKMVMKDQDYDVPKQLRQALNLTAISSCVDQSPARPDHHKLINYKFPQGSNRGITSTRSRKAKHSEY</sequence>
<evidence type="ECO:0000313" key="2">
    <source>
        <dbReference type="EMBL" id="CAH2234374.1"/>
    </source>
</evidence>
<gene>
    <name evidence="2" type="primary">jg23676</name>
    <name evidence="2" type="ORF">PAEG_LOCUS12212</name>
</gene>
<accession>A0A8S4RCP6</accession>
<keyword evidence="3" id="KW-1185">Reference proteome</keyword>
<evidence type="ECO:0000256" key="1">
    <source>
        <dbReference type="SAM" id="MobiDB-lite"/>
    </source>
</evidence>